<dbReference type="AlphaFoldDB" id="A0AAD4N7A6"/>
<sequence length="668" mass="76214">MLLVLAVLAVLAVVGTNPSGAERSFRVDYNKNVFLKDGQPYRYISGEIHYFRIHPTLWEDRLQRVRHAGLNAVQVYIPWNFHENIPGMFDFESPGKNLTQFILLAQQNELDVLLRIGPYACAEWEFGGLPWWLLRYRNIELRTSDKTYLSHVKQYFNVLLPILKPLLHKNGGPVIMMQIENEYGSVLCDKTYLRWLRDEVHGQLGNDTQLYTTDGYSDSMLKCGSVEGVFTTVDFGRQGKMEDVQSNFAMQQKYSQGGPHVNSEFYTVWFTGWGDKSPAMSDPKSVIAQTLQTMDWMWNMNASFSFYMVHGGTNFGFWNGAETTGPVITSYDYSAPISEEGQITPMYIAIRDWIKMRPNWSNKPLDIPKNHTSRSLDADATRIGDLIDVIKNTIDEDHCRSTDQPIAFEELDKPYTWVLYSTILSHNNLASRTFGFLAEENVLKINGLNDYASVFIDGKIQGYMWGHSERNPSKENVTLNNARAGSKLDILLESHGRLTYPTRPDPKGILQNVTLNGKLVTHWLQCGVDPDRLYSSAKRLYHHKMKSITASKHIPLSRADNDHTSGIPSVYVSSFDSSDDWNDYHTFFDSRGWSKGNIIINGFNVGRYWPALGPQMTLFVPGAIFRKKNVAVVIELQGRQPKSDTNNSYLKPFKLHKCKLNTFIVQNS</sequence>
<dbReference type="EC" id="3.2.1.23" evidence="7"/>
<evidence type="ECO:0000259" key="10">
    <source>
        <dbReference type="Pfam" id="PF01301"/>
    </source>
</evidence>
<keyword evidence="14" id="KW-1185">Reference proteome</keyword>
<dbReference type="PROSITE" id="PS01182">
    <property type="entry name" value="GLYCOSYL_HYDROL_F35"/>
    <property type="match status" value="1"/>
</dbReference>
<dbReference type="Pfam" id="PF01301">
    <property type="entry name" value="Glyco_hydro_35"/>
    <property type="match status" value="1"/>
</dbReference>
<evidence type="ECO:0000259" key="11">
    <source>
        <dbReference type="Pfam" id="PF21317"/>
    </source>
</evidence>
<dbReference type="InterPro" id="IPR001944">
    <property type="entry name" value="Glycoside_Hdrlase_35"/>
</dbReference>
<evidence type="ECO:0000256" key="4">
    <source>
        <dbReference type="ARBA" id="ARBA00023180"/>
    </source>
</evidence>
<feature type="active site" description="Nucleophile" evidence="6">
    <location>
        <position position="264"/>
    </location>
</feature>
<comment type="similarity">
    <text evidence="1 8">Belongs to the glycosyl hydrolase 35 family.</text>
</comment>
<evidence type="ECO:0000256" key="2">
    <source>
        <dbReference type="ARBA" id="ARBA00022729"/>
    </source>
</evidence>
<evidence type="ECO:0000259" key="12">
    <source>
        <dbReference type="Pfam" id="PF21467"/>
    </source>
</evidence>
<feature type="domain" description="Glycoside hydrolase 35 catalytic" evidence="10">
    <location>
        <begin position="34"/>
        <end position="355"/>
    </location>
</feature>
<dbReference type="InterPro" id="IPR048912">
    <property type="entry name" value="BetaGal1-like_ABD1"/>
</dbReference>
<comment type="caution">
    <text evidence="13">The sequence shown here is derived from an EMBL/GenBank/DDBJ whole genome shotgun (WGS) entry which is preliminary data.</text>
</comment>
<evidence type="ECO:0000256" key="1">
    <source>
        <dbReference type="ARBA" id="ARBA00009809"/>
    </source>
</evidence>
<dbReference type="Pfam" id="PF21467">
    <property type="entry name" value="BetaGal_gal-bd"/>
    <property type="match status" value="1"/>
</dbReference>
<feature type="chain" id="PRO_5042043358" description="Beta-galactosidase" evidence="9">
    <location>
        <begin position="22"/>
        <end position="668"/>
    </location>
</feature>
<name>A0AAD4N7A6_9BILA</name>
<keyword evidence="2 9" id="KW-0732">Signal</keyword>
<dbReference type="Gene3D" id="2.60.120.260">
    <property type="entry name" value="Galactose-binding domain-like"/>
    <property type="match status" value="2"/>
</dbReference>
<dbReference type="FunFam" id="3.20.20.80:FF:000017">
    <property type="entry name" value="Beta-galactosidase"/>
    <property type="match status" value="1"/>
</dbReference>
<evidence type="ECO:0000256" key="3">
    <source>
        <dbReference type="ARBA" id="ARBA00022801"/>
    </source>
</evidence>
<keyword evidence="3 7" id="KW-0378">Hydrolase</keyword>
<dbReference type="Proteomes" id="UP001201812">
    <property type="component" value="Unassembled WGS sequence"/>
</dbReference>
<evidence type="ECO:0000256" key="9">
    <source>
        <dbReference type="SAM" id="SignalP"/>
    </source>
</evidence>
<feature type="signal peptide" evidence="9">
    <location>
        <begin position="1"/>
        <end position="21"/>
    </location>
</feature>
<dbReference type="Pfam" id="PF21317">
    <property type="entry name" value="BetaGal_ABD_1"/>
    <property type="match status" value="1"/>
</dbReference>
<proteinExistence type="inferred from homology"/>
<dbReference type="GO" id="GO:0005975">
    <property type="term" value="P:carbohydrate metabolic process"/>
    <property type="evidence" value="ECO:0007669"/>
    <property type="project" value="InterPro"/>
</dbReference>
<gene>
    <name evidence="13" type="ORF">DdX_06256</name>
</gene>
<dbReference type="Gene3D" id="3.20.20.80">
    <property type="entry name" value="Glycosidases"/>
    <property type="match status" value="1"/>
</dbReference>
<evidence type="ECO:0000256" key="8">
    <source>
        <dbReference type="RuleBase" id="RU003679"/>
    </source>
</evidence>
<feature type="domain" description="Beta-galactosidase galactose-binding" evidence="12">
    <location>
        <begin position="569"/>
        <end position="628"/>
    </location>
</feature>
<dbReference type="InterPro" id="IPR026283">
    <property type="entry name" value="B-gal_1-like"/>
</dbReference>
<organism evidence="13 14">
    <name type="scientific">Ditylenchus destructor</name>
    <dbReference type="NCBI Taxonomy" id="166010"/>
    <lineage>
        <taxon>Eukaryota</taxon>
        <taxon>Metazoa</taxon>
        <taxon>Ecdysozoa</taxon>
        <taxon>Nematoda</taxon>
        <taxon>Chromadorea</taxon>
        <taxon>Rhabditida</taxon>
        <taxon>Tylenchina</taxon>
        <taxon>Tylenchomorpha</taxon>
        <taxon>Sphaerularioidea</taxon>
        <taxon>Anguinidae</taxon>
        <taxon>Anguininae</taxon>
        <taxon>Ditylenchus</taxon>
    </lineage>
</organism>
<dbReference type="InterPro" id="IPR048913">
    <property type="entry name" value="BetaGal_gal-bd"/>
</dbReference>
<dbReference type="GO" id="GO:0004565">
    <property type="term" value="F:beta-galactosidase activity"/>
    <property type="evidence" value="ECO:0007669"/>
    <property type="project" value="UniProtKB-EC"/>
</dbReference>
<dbReference type="PANTHER" id="PTHR23421">
    <property type="entry name" value="BETA-GALACTOSIDASE RELATED"/>
    <property type="match status" value="1"/>
</dbReference>
<feature type="domain" description="Beta-galactosidase 1-like first all-beta" evidence="11">
    <location>
        <begin position="405"/>
        <end position="524"/>
    </location>
</feature>
<dbReference type="PIRSF" id="PIRSF006336">
    <property type="entry name" value="B-gal"/>
    <property type="match status" value="1"/>
</dbReference>
<dbReference type="SUPFAM" id="SSF49785">
    <property type="entry name" value="Galactose-binding domain-like"/>
    <property type="match status" value="1"/>
</dbReference>
<feature type="active site" description="Proton donor" evidence="6">
    <location>
        <position position="182"/>
    </location>
</feature>
<evidence type="ECO:0000256" key="6">
    <source>
        <dbReference type="PIRSR" id="PIRSR006336-1"/>
    </source>
</evidence>
<keyword evidence="4" id="KW-0325">Glycoprotein</keyword>
<evidence type="ECO:0000256" key="7">
    <source>
        <dbReference type="RuleBase" id="RU000675"/>
    </source>
</evidence>
<dbReference type="InterPro" id="IPR019801">
    <property type="entry name" value="Glyco_hydro_35_CS"/>
</dbReference>
<evidence type="ECO:0000313" key="14">
    <source>
        <dbReference type="Proteomes" id="UP001201812"/>
    </source>
</evidence>
<accession>A0AAD4N7A6</accession>
<dbReference type="EMBL" id="JAKKPZ010000007">
    <property type="protein sequence ID" value="KAI1719129.1"/>
    <property type="molecule type" value="Genomic_DNA"/>
</dbReference>
<keyword evidence="5 7" id="KW-0326">Glycosidase</keyword>
<dbReference type="PRINTS" id="PR00742">
    <property type="entry name" value="GLHYDRLASE35"/>
</dbReference>
<reference evidence="13" key="1">
    <citation type="submission" date="2022-01" db="EMBL/GenBank/DDBJ databases">
        <title>Genome Sequence Resource for Two Populations of Ditylenchus destructor, the Migratory Endoparasitic Phytonematode.</title>
        <authorList>
            <person name="Zhang H."/>
            <person name="Lin R."/>
            <person name="Xie B."/>
        </authorList>
    </citation>
    <scope>NUCLEOTIDE SEQUENCE</scope>
    <source>
        <strain evidence="13">BazhouSP</strain>
    </source>
</reference>
<protein>
    <recommendedName>
        <fullName evidence="7">Beta-galactosidase</fullName>
        <ecNumber evidence="7">3.2.1.23</ecNumber>
    </recommendedName>
</protein>
<dbReference type="SUPFAM" id="SSF51445">
    <property type="entry name" value="(Trans)glycosidases"/>
    <property type="match status" value="1"/>
</dbReference>
<evidence type="ECO:0000256" key="5">
    <source>
        <dbReference type="ARBA" id="ARBA00023295"/>
    </source>
</evidence>
<evidence type="ECO:0000313" key="13">
    <source>
        <dbReference type="EMBL" id="KAI1719129.1"/>
    </source>
</evidence>
<dbReference type="InterPro" id="IPR017853">
    <property type="entry name" value="GH"/>
</dbReference>
<dbReference type="InterPro" id="IPR031330">
    <property type="entry name" value="Gly_Hdrlase_35_cat"/>
</dbReference>
<comment type="catalytic activity">
    <reaction evidence="7">
        <text>Hydrolysis of terminal non-reducing beta-D-galactose residues in beta-D-galactosides.</text>
        <dbReference type="EC" id="3.2.1.23"/>
    </reaction>
</comment>
<dbReference type="InterPro" id="IPR008979">
    <property type="entry name" value="Galactose-bd-like_sf"/>
</dbReference>